<dbReference type="AlphaFoldDB" id="A0A7Y9JLZ0"/>
<dbReference type="Proteomes" id="UP000552045">
    <property type="component" value="Unassembled WGS sequence"/>
</dbReference>
<dbReference type="PANTHER" id="PTHR33744:SF1">
    <property type="entry name" value="DNA-BINDING TRANSCRIPTIONAL ACTIVATOR ADER"/>
    <property type="match status" value="1"/>
</dbReference>
<evidence type="ECO:0000313" key="3">
    <source>
        <dbReference type="EMBL" id="NYD53845.1"/>
    </source>
</evidence>
<organism evidence="3 4">
    <name type="scientific">Microbacterium pseudoresistens</name>
    <dbReference type="NCBI Taxonomy" id="640634"/>
    <lineage>
        <taxon>Bacteria</taxon>
        <taxon>Bacillati</taxon>
        <taxon>Actinomycetota</taxon>
        <taxon>Actinomycetes</taxon>
        <taxon>Micrococcales</taxon>
        <taxon>Microbacteriaceae</taxon>
        <taxon>Microbacterium</taxon>
    </lineage>
</organism>
<protein>
    <submittedName>
        <fullName evidence="3">PAS domain-containing protein</fullName>
    </submittedName>
</protein>
<keyword evidence="4" id="KW-1185">Reference proteome</keyword>
<dbReference type="InterPro" id="IPR051448">
    <property type="entry name" value="CdaR-like_regulators"/>
</dbReference>
<feature type="compositionally biased region" description="Basic residues" evidence="1">
    <location>
        <begin position="651"/>
        <end position="662"/>
    </location>
</feature>
<dbReference type="SUPFAM" id="SSF55781">
    <property type="entry name" value="GAF domain-like"/>
    <property type="match status" value="1"/>
</dbReference>
<dbReference type="PANTHER" id="PTHR33744">
    <property type="entry name" value="CARBOHYDRATE DIACID REGULATOR"/>
    <property type="match status" value="1"/>
</dbReference>
<accession>A0A7Y9JLZ0</accession>
<feature type="region of interest" description="Disordered" evidence="1">
    <location>
        <begin position="639"/>
        <end position="662"/>
    </location>
</feature>
<evidence type="ECO:0000313" key="4">
    <source>
        <dbReference type="Proteomes" id="UP000552045"/>
    </source>
</evidence>
<dbReference type="InterPro" id="IPR042070">
    <property type="entry name" value="PucR_C-HTH_sf"/>
</dbReference>
<reference evidence="3 4" key="1">
    <citation type="submission" date="2020-07" db="EMBL/GenBank/DDBJ databases">
        <title>Sequencing the genomes of 1000 actinobacteria strains.</title>
        <authorList>
            <person name="Klenk H.-P."/>
        </authorList>
    </citation>
    <scope>NUCLEOTIDE SEQUENCE [LARGE SCALE GENOMIC DNA]</scope>
    <source>
        <strain evidence="3 4">DSM 22185</strain>
    </source>
</reference>
<sequence length="662" mass="71831">MTKKSTADMSDLPTIAKEILAAARAEPGQVPSSLRLFLDRAGTGTDEVAALLAAVHESQILGARLRRRTAELEALFSTARELVRLQDVNDVLRRLVQRAHDLMGTDVTYLSEVEVGTQDLIVRHSVGTVTPEFRDLLVPAGYGLASRVVQTREPVWVSRYETMQLARRDSRIDAAVVAEGLVSFLGVPLAVGDEVLGALFACNRFPHESSPDEVLLLSAFADHAAAVLHSVRVLASAETATLRAEEAYQELEKHLSATELAGAVHEELTSAVISGGTVVDIVETLARSLDTRVWAIDENGRALHLSEEADLPSRTALDSALAQSRSSGHVASVHSDDRGWFVVAILGADRVLGAIVAEEQEGLPDDIARRTLERAAHVAALVSFKQEAVSAIRAERRARWLLMTLDGRDPSPDGGDPLVPSPKLLTGCAVVSIGGSRGTEASAIAERAVGDTGFVALHRDDRIIVAWTIPDVLDSTERLRRVLADNLREPQVTAVACVRDVAPNELPEIVDRASRDLSFLPALGVTGTTVSSDAFAPYHVLSPSDPETVGRFIDGLLGNVIAWDNHRDARLFETLLAYFEEGENRSVVAASLHIHKNTVQQRLERIQALLNGELSDPEFRFRLQAAVRLEHLRRTLRAGTTAASNAETVPARHRSRRPITQE</sequence>
<proteinExistence type="predicted"/>
<dbReference type="InterPro" id="IPR003018">
    <property type="entry name" value="GAF"/>
</dbReference>
<dbReference type="SMART" id="SM00065">
    <property type="entry name" value="GAF"/>
    <property type="match status" value="1"/>
</dbReference>
<feature type="domain" description="GAF" evidence="2">
    <location>
        <begin position="87"/>
        <end position="238"/>
    </location>
</feature>
<dbReference type="Pfam" id="PF13185">
    <property type="entry name" value="GAF_2"/>
    <property type="match status" value="1"/>
</dbReference>
<dbReference type="EMBL" id="JACCBH010000001">
    <property type="protein sequence ID" value="NYD53845.1"/>
    <property type="molecule type" value="Genomic_DNA"/>
</dbReference>
<comment type="caution">
    <text evidence="3">The sequence shown here is derived from an EMBL/GenBank/DDBJ whole genome shotgun (WGS) entry which is preliminary data.</text>
</comment>
<gene>
    <name evidence="3" type="ORF">BKA02_000900</name>
</gene>
<dbReference type="InterPro" id="IPR025736">
    <property type="entry name" value="PucR_C-HTH_dom"/>
</dbReference>
<evidence type="ECO:0000256" key="1">
    <source>
        <dbReference type="SAM" id="MobiDB-lite"/>
    </source>
</evidence>
<dbReference type="Gene3D" id="1.10.10.2840">
    <property type="entry name" value="PucR C-terminal helix-turn-helix domain"/>
    <property type="match status" value="1"/>
</dbReference>
<name>A0A7Y9JLZ0_9MICO</name>
<dbReference type="RefSeq" id="WP_179431706.1">
    <property type="nucleotide sequence ID" value="NZ_BAABLC010000001.1"/>
</dbReference>
<dbReference type="Gene3D" id="3.30.450.40">
    <property type="match status" value="1"/>
</dbReference>
<dbReference type="InterPro" id="IPR029016">
    <property type="entry name" value="GAF-like_dom_sf"/>
</dbReference>
<evidence type="ECO:0000259" key="2">
    <source>
        <dbReference type="SMART" id="SM00065"/>
    </source>
</evidence>
<dbReference type="Pfam" id="PF13556">
    <property type="entry name" value="HTH_30"/>
    <property type="match status" value="1"/>
</dbReference>